<dbReference type="InterPro" id="IPR009060">
    <property type="entry name" value="UBA-like_sf"/>
</dbReference>
<evidence type="ECO:0000313" key="2">
    <source>
        <dbReference type="Proteomes" id="UP000095281"/>
    </source>
</evidence>
<sequence>MTEEGSSNLNLNQIMLDLSKNLIDVQQNCNNLQLKNQSLENEIKSLDLKTKNEISGLKQIIDQKDEKINSLEKQITKKSFVHIKNKWKEIERKCCKNKCVNTNKPIGNCIKGNGFVNLIDDENIKYINCVEGKGEDILAIVYSENKFNKPEESFNYSLYYFEVKCKIEGKKNSKPLISICLEDNDYFEFTINDASISQQTQNEEKLFKLLNFTWNNEDIFGCGLVYPPTKINELPYIFFTQNGKQIGKAIILKGNSYIYQPQINLKCCSVDTNFGNDLDTKPFCCDITKHFVLKQFYENSEAEKSDSDESELDEDKLKKEEKDINELAEMFPLINKEVIEHILLSKGRNKEETANTLVDFFPKID</sequence>
<dbReference type="SUPFAM" id="SSF46934">
    <property type="entry name" value="UBA-like"/>
    <property type="match status" value="1"/>
</dbReference>
<dbReference type="InterPro" id="IPR043136">
    <property type="entry name" value="B30.2/SPRY_sf"/>
</dbReference>
<proteinExistence type="predicted"/>
<feature type="coiled-coil region" evidence="1">
    <location>
        <begin position="15"/>
        <end position="74"/>
    </location>
</feature>
<reference evidence="3" key="1">
    <citation type="submission" date="2016-11" db="UniProtKB">
        <authorList>
            <consortium name="WormBaseParasite"/>
        </authorList>
    </citation>
    <scope>IDENTIFICATION</scope>
</reference>
<keyword evidence="2" id="KW-1185">Reference proteome</keyword>
<keyword evidence="1" id="KW-0175">Coiled coil</keyword>
<accession>A0A1I8BDX5</accession>
<name>A0A1I8BDX5_MELHA</name>
<evidence type="ECO:0000313" key="3">
    <source>
        <dbReference type="WBParaSite" id="MhA1_Contig2042.frz3.gene4"/>
    </source>
</evidence>
<evidence type="ECO:0000256" key="1">
    <source>
        <dbReference type="SAM" id="Coils"/>
    </source>
</evidence>
<dbReference type="AlphaFoldDB" id="A0A1I8BDX5"/>
<protein>
    <submittedName>
        <fullName evidence="3">CUE domain-containing protein</fullName>
    </submittedName>
</protein>
<dbReference type="WBParaSite" id="MhA1_Contig2042.frz3.gene4">
    <property type="protein sequence ID" value="MhA1_Contig2042.frz3.gene4"/>
    <property type="gene ID" value="MhA1_Contig2042.frz3.gene4"/>
</dbReference>
<dbReference type="Gene3D" id="2.60.120.920">
    <property type="match status" value="1"/>
</dbReference>
<organism evidence="2 3">
    <name type="scientific">Meloidogyne hapla</name>
    <name type="common">Root-knot nematode worm</name>
    <dbReference type="NCBI Taxonomy" id="6305"/>
    <lineage>
        <taxon>Eukaryota</taxon>
        <taxon>Metazoa</taxon>
        <taxon>Ecdysozoa</taxon>
        <taxon>Nematoda</taxon>
        <taxon>Chromadorea</taxon>
        <taxon>Rhabditida</taxon>
        <taxon>Tylenchina</taxon>
        <taxon>Tylenchomorpha</taxon>
        <taxon>Tylenchoidea</taxon>
        <taxon>Meloidogynidae</taxon>
        <taxon>Meloidogyninae</taxon>
        <taxon>Meloidogyne</taxon>
    </lineage>
</organism>
<dbReference type="Gene3D" id="1.10.8.10">
    <property type="entry name" value="DNA helicase RuvA subunit, C-terminal domain"/>
    <property type="match status" value="1"/>
</dbReference>
<dbReference type="Proteomes" id="UP000095281">
    <property type="component" value="Unplaced"/>
</dbReference>